<keyword evidence="5" id="KW-0862">Zinc</keyword>
<evidence type="ECO:0000313" key="8">
    <source>
        <dbReference type="Proteomes" id="UP000189735"/>
    </source>
</evidence>
<dbReference type="Gene3D" id="1.10.150.900">
    <property type="match status" value="1"/>
</dbReference>
<organism evidence="7 8">
    <name type="scientific">Agreia bicolorata</name>
    <dbReference type="NCBI Taxonomy" id="110935"/>
    <lineage>
        <taxon>Bacteria</taxon>
        <taxon>Bacillati</taxon>
        <taxon>Actinomycetota</taxon>
        <taxon>Actinomycetes</taxon>
        <taxon>Micrococcales</taxon>
        <taxon>Microbacteriaceae</taxon>
        <taxon>Agreia</taxon>
    </lineage>
</organism>
<dbReference type="InterPro" id="IPR047177">
    <property type="entry name" value="Pept_M20A"/>
</dbReference>
<dbReference type="EMBL" id="FUYG01000002">
    <property type="protein sequence ID" value="SKA86056.1"/>
    <property type="molecule type" value="Genomic_DNA"/>
</dbReference>
<dbReference type="RefSeq" id="WP_078713476.1">
    <property type="nucleotide sequence ID" value="NZ_FUYG01000002.1"/>
</dbReference>
<evidence type="ECO:0000256" key="1">
    <source>
        <dbReference type="ARBA" id="ARBA00006247"/>
    </source>
</evidence>
<dbReference type="Gene3D" id="3.40.630.10">
    <property type="entry name" value="Zn peptidases"/>
    <property type="match status" value="1"/>
</dbReference>
<dbReference type="PANTHER" id="PTHR45962">
    <property type="entry name" value="N-FATTY-ACYL-AMINO ACID SYNTHASE/HYDROLASE PM20D1"/>
    <property type="match status" value="1"/>
</dbReference>
<proteinExistence type="inferred from homology"/>
<dbReference type="Proteomes" id="UP000189735">
    <property type="component" value="Unassembled WGS sequence"/>
</dbReference>
<protein>
    <submittedName>
        <fullName evidence="7">Carboxypeptidase PM20D1</fullName>
    </submittedName>
</protein>
<dbReference type="GO" id="GO:0046872">
    <property type="term" value="F:metal ion binding"/>
    <property type="evidence" value="ECO:0007669"/>
    <property type="project" value="UniProtKB-KW"/>
</dbReference>
<dbReference type="Pfam" id="PF07687">
    <property type="entry name" value="M20_dimer"/>
    <property type="match status" value="1"/>
</dbReference>
<comment type="similarity">
    <text evidence="1">Belongs to the peptidase M20A family.</text>
</comment>
<evidence type="ECO:0000256" key="5">
    <source>
        <dbReference type="ARBA" id="ARBA00022833"/>
    </source>
</evidence>
<dbReference type="GO" id="GO:0006508">
    <property type="term" value="P:proteolysis"/>
    <property type="evidence" value="ECO:0007669"/>
    <property type="project" value="UniProtKB-KW"/>
</dbReference>
<dbReference type="Gene3D" id="3.30.70.360">
    <property type="match status" value="1"/>
</dbReference>
<gene>
    <name evidence="7" type="ORF">SAMN06295879_0864</name>
</gene>
<dbReference type="PANTHER" id="PTHR45962:SF1">
    <property type="entry name" value="N-FATTY-ACYL-AMINO ACID SYNTHASE_HYDROLASE PM20D1"/>
    <property type="match status" value="1"/>
</dbReference>
<dbReference type="SUPFAM" id="SSF53187">
    <property type="entry name" value="Zn-dependent exopeptidases"/>
    <property type="match status" value="1"/>
</dbReference>
<evidence type="ECO:0000313" key="7">
    <source>
        <dbReference type="EMBL" id="SKA86056.1"/>
    </source>
</evidence>
<dbReference type="GO" id="GO:0004180">
    <property type="term" value="F:carboxypeptidase activity"/>
    <property type="evidence" value="ECO:0007669"/>
    <property type="project" value="UniProtKB-KW"/>
</dbReference>
<dbReference type="InterPro" id="IPR002933">
    <property type="entry name" value="Peptidase_M20"/>
</dbReference>
<feature type="domain" description="Peptidase M20 dimerisation" evidence="6">
    <location>
        <begin position="206"/>
        <end position="350"/>
    </location>
</feature>
<keyword evidence="4" id="KW-0378">Hydrolase</keyword>
<dbReference type="AlphaFoldDB" id="A0A1T4X908"/>
<keyword evidence="7" id="KW-0121">Carboxypeptidase</keyword>
<evidence type="ECO:0000256" key="2">
    <source>
        <dbReference type="ARBA" id="ARBA00022670"/>
    </source>
</evidence>
<accession>A0A1T4X908</accession>
<evidence type="ECO:0000256" key="4">
    <source>
        <dbReference type="ARBA" id="ARBA00022801"/>
    </source>
</evidence>
<sequence>MEDEAAERHSDARALDHLRTLIRIPTVSRLDESLTDWSTFDEFISTLARLYPRVHSTLSVDILDGHALLFRWVGRSPGNESVLMAHYDVVAADDETGWTHPPFVGAVTGAGAEQIVWGRGTLDDKGALTAILEAVEGLLDAGFTPEHDIYLSFGHNEETAGSGAAALAAELMNRGVHPRLVLDEGGAVIEQVFPGVSRPTAVVGVSEKGMANVTLTVGQSGGHASTPPRLTATARLARALVRLEKRPFPASLPAPTIEMIRTIGAHSTPMLRFVFTRAQTFRLPLIALFGRLSDETNAMIRTTAAVTQLRASDSANALAERAVAVVNTRIAIGSSVSATLRHIRRAVRDPLVLIEATTPSEPSPVSPSSGPLWQLLTDTITAVYPRAVVSPYVMLGASDARHFTAISSHVYRFTPFEMSSAERATLHAIDERMHVRTFLSGIRFYRTLIERL</sequence>
<evidence type="ECO:0000259" key="6">
    <source>
        <dbReference type="Pfam" id="PF07687"/>
    </source>
</evidence>
<keyword evidence="2" id="KW-0645">Protease</keyword>
<dbReference type="Pfam" id="PF01546">
    <property type="entry name" value="Peptidase_M20"/>
    <property type="match status" value="1"/>
</dbReference>
<evidence type="ECO:0000256" key="3">
    <source>
        <dbReference type="ARBA" id="ARBA00022723"/>
    </source>
</evidence>
<keyword evidence="3" id="KW-0479">Metal-binding</keyword>
<dbReference type="InterPro" id="IPR011650">
    <property type="entry name" value="Peptidase_M20_dimer"/>
</dbReference>
<reference evidence="8" key="1">
    <citation type="submission" date="2017-02" db="EMBL/GenBank/DDBJ databases">
        <authorList>
            <person name="Varghese N."/>
            <person name="Submissions S."/>
        </authorList>
    </citation>
    <scope>NUCLEOTIDE SEQUENCE [LARGE SCALE GENOMIC DNA]</scope>
    <source>
        <strain evidence="8">VKM Ac-2052</strain>
    </source>
</reference>
<name>A0A1T4X908_9MICO</name>